<reference evidence="3" key="1">
    <citation type="submission" date="2022-10" db="EMBL/GenBank/DDBJ databases">
        <title>Genome assembly of Pristionchus species.</title>
        <authorList>
            <person name="Yoshida K."/>
            <person name="Sommer R.J."/>
        </authorList>
    </citation>
    <scope>NUCLEOTIDE SEQUENCE [LARGE SCALE GENOMIC DNA]</scope>
    <source>
        <strain evidence="3">RS5460</strain>
    </source>
</reference>
<feature type="compositionally biased region" description="Basic and acidic residues" evidence="1">
    <location>
        <begin position="35"/>
        <end position="44"/>
    </location>
</feature>
<dbReference type="EMBL" id="BTRK01000003">
    <property type="protein sequence ID" value="GMR43246.1"/>
    <property type="molecule type" value="Genomic_DNA"/>
</dbReference>
<protein>
    <recommendedName>
        <fullName evidence="4">C2H2-type domain-containing protein</fullName>
    </recommendedName>
</protein>
<gene>
    <name evidence="2" type="ORF">PMAYCL1PPCAC_13441</name>
</gene>
<accession>A0AAN4ZM12</accession>
<feature type="non-terminal residue" evidence="2">
    <location>
        <position position="1"/>
    </location>
</feature>
<evidence type="ECO:0000313" key="2">
    <source>
        <dbReference type="EMBL" id="GMR43246.1"/>
    </source>
</evidence>
<proteinExistence type="predicted"/>
<keyword evidence="3" id="KW-1185">Reference proteome</keyword>
<name>A0AAN4ZM12_9BILA</name>
<evidence type="ECO:0000256" key="1">
    <source>
        <dbReference type="SAM" id="MobiDB-lite"/>
    </source>
</evidence>
<feature type="compositionally biased region" description="Acidic residues" evidence="1">
    <location>
        <begin position="57"/>
        <end position="80"/>
    </location>
</feature>
<evidence type="ECO:0000313" key="3">
    <source>
        <dbReference type="Proteomes" id="UP001328107"/>
    </source>
</evidence>
<sequence>EGDIECDISDQKFERMQNLNLHRGMKHPGAPLVEYGDRPRQSRSDRRRGNKNREDSSDCEDSDDFESEDEEPNDSTDDDG</sequence>
<dbReference type="AlphaFoldDB" id="A0AAN4ZM12"/>
<feature type="region of interest" description="Disordered" evidence="1">
    <location>
        <begin position="20"/>
        <end position="80"/>
    </location>
</feature>
<feature type="non-terminal residue" evidence="2">
    <location>
        <position position="80"/>
    </location>
</feature>
<organism evidence="2 3">
    <name type="scientific">Pristionchus mayeri</name>
    <dbReference type="NCBI Taxonomy" id="1317129"/>
    <lineage>
        <taxon>Eukaryota</taxon>
        <taxon>Metazoa</taxon>
        <taxon>Ecdysozoa</taxon>
        <taxon>Nematoda</taxon>
        <taxon>Chromadorea</taxon>
        <taxon>Rhabditida</taxon>
        <taxon>Rhabditina</taxon>
        <taxon>Diplogasteromorpha</taxon>
        <taxon>Diplogasteroidea</taxon>
        <taxon>Neodiplogasteridae</taxon>
        <taxon>Pristionchus</taxon>
    </lineage>
</organism>
<dbReference type="Proteomes" id="UP001328107">
    <property type="component" value="Unassembled WGS sequence"/>
</dbReference>
<evidence type="ECO:0008006" key="4">
    <source>
        <dbReference type="Google" id="ProtNLM"/>
    </source>
</evidence>
<comment type="caution">
    <text evidence="2">The sequence shown here is derived from an EMBL/GenBank/DDBJ whole genome shotgun (WGS) entry which is preliminary data.</text>
</comment>